<dbReference type="InterPro" id="IPR005693">
    <property type="entry name" value="Mce"/>
</dbReference>
<dbReference type="GO" id="GO:0051701">
    <property type="term" value="P:biological process involved in interaction with host"/>
    <property type="evidence" value="ECO:0007669"/>
    <property type="project" value="TreeGrafter"/>
</dbReference>
<evidence type="ECO:0000259" key="3">
    <source>
        <dbReference type="Pfam" id="PF02470"/>
    </source>
</evidence>
<keyword evidence="2" id="KW-1133">Transmembrane helix</keyword>
<accession>A0A318K6K3</accession>
<sequence length="456" mass="48834">MNAASGGARGRQAWRSTEKLRVRVLGIAFFVVCALFLATTIAIYNKQFVKTVDVHLVTDSVGNALTKNADVKVRGITVGDVRSSHSDNGKVTLNLAIQPDKADQIPANATARLLPKTLFGERYVDLVIPAERSAKHLTDGVTLQQDQSGNAIELSKLLDDLMPLLQAIPPQDLAATLGALSQALSGQGLALGESIDKLDNIFRQVNGVLPDLQEDLRSFAQVAATYSDAAPQLVDALDNLRTTNATIVQRRGDIDALYAVLTPASSDTADFLVANRDNIIDLSADSRPLLEQLATYSPTFPCVMANFAQLKPRIDEILGKGTKNPGTRVTIELTNPRGRYLPNQDEPRWLDDRGPWCIPEKPLGVDPGQYTGGANNDGSYAVPSRNPGDQETGKLSPPQFGVYPAGHVATIAGSPMEQQSLGAIYGAAHDVSPDQVPGWVTRVGAPAFRGSEVSVR</sequence>
<dbReference type="OrthoDB" id="3460188at2"/>
<dbReference type="GO" id="GO:0005576">
    <property type="term" value="C:extracellular region"/>
    <property type="evidence" value="ECO:0007669"/>
    <property type="project" value="TreeGrafter"/>
</dbReference>
<keyword evidence="6" id="KW-1185">Reference proteome</keyword>
<dbReference type="Proteomes" id="UP000247569">
    <property type="component" value="Unassembled WGS sequence"/>
</dbReference>
<dbReference type="PANTHER" id="PTHR33371:SF19">
    <property type="entry name" value="MCE-FAMILY PROTEIN MCE4A"/>
    <property type="match status" value="1"/>
</dbReference>
<evidence type="ECO:0000313" key="6">
    <source>
        <dbReference type="Proteomes" id="UP000247569"/>
    </source>
</evidence>
<dbReference type="Pfam" id="PF11887">
    <property type="entry name" value="Mce4_CUP1"/>
    <property type="match status" value="1"/>
</dbReference>
<feature type="region of interest" description="Disordered" evidence="1">
    <location>
        <begin position="371"/>
        <end position="395"/>
    </location>
</feature>
<comment type="caution">
    <text evidence="5">The sequence shown here is derived from an EMBL/GenBank/DDBJ whole genome shotgun (WGS) entry which is preliminary data.</text>
</comment>
<dbReference type="EMBL" id="QJKF01000002">
    <property type="protein sequence ID" value="PXX68324.1"/>
    <property type="molecule type" value="Genomic_DNA"/>
</dbReference>
<dbReference type="NCBIfam" id="TIGR00996">
    <property type="entry name" value="Mtu_fam_mce"/>
    <property type="match status" value="1"/>
</dbReference>
<organism evidence="5 6">
    <name type="scientific">Nocardia tenerifensis</name>
    <dbReference type="NCBI Taxonomy" id="228006"/>
    <lineage>
        <taxon>Bacteria</taxon>
        <taxon>Bacillati</taxon>
        <taxon>Actinomycetota</taxon>
        <taxon>Actinomycetes</taxon>
        <taxon>Mycobacteriales</taxon>
        <taxon>Nocardiaceae</taxon>
        <taxon>Nocardia</taxon>
    </lineage>
</organism>
<proteinExistence type="predicted"/>
<dbReference type="AlphaFoldDB" id="A0A318K6K3"/>
<dbReference type="Pfam" id="PF02470">
    <property type="entry name" value="MlaD"/>
    <property type="match status" value="1"/>
</dbReference>
<reference evidence="5 6" key="1">
    <citation type="submission" date="2018-05" db="EMBL/GenBank/DDBJ databases">
        <title>Genomic Encyclopedia of Type Strains, Phase IV (KMG-IV): sequencing the most valuable type-strain genomes for metagenomic binning, comparative biology and taxonomic classification.</title>
        <authorList>
            <person name="Goeker M."/>
        </authorList>
    </citation>
    <scope>NUCLEOTIDE SEQUENCE [LARGE SCALE GENOMIC DNA]</scope>
    <source>
        <strain evidence="5 6">DSM 44704</strain>
    </source>
</reference>
<feature type="transmembrane region" description="Helical" evidence="2">
    <location>
        <begin position="20"/>
        <end position="44"/>
    </location>
</feature>
<feature type="domain" description="Mce/MlaD" evidence="3">
    <location>
        <begin position="51"/>
        <end position="126"/>
    </location>
</feature>
<evidence type="ECO:0000313" key="5">
    <source>
        <dbReference type="EMBL" id="PXX68324.1"/>
    </source>
</evidence>
<keyword evidence="2" id="KW-0472">Membrane</keyword>
<dbReference type="InterPro" id="IPR024516">
    <property type="entry name" value="Mce_C"/>
</dbReference>
<dbReference type="InterPro" id="IPR003399">
    <property type="entry name" value="Mce/MlaD"/>
</dbReference>
<dbReference type="InterPro" id="IPR052336">
    <property type="entry name" value="MlaD_Phospholipid_Transporter"/>
</dbReference>
<gene>
    <name evidence="5" type="ORF">DFR70_1024</name>
</gene>
<evidence type="ECO:0000256" key="2">
    <source>
        <dbReference type="SAM" id="Phobius"/>
    </source>
</evidence>
<feature type="domain" description="Mammalian cell entry C-terminal" evidence="4">
    <location>
        <begin position="133"/>
        <end position="355"/>
    </location>
</feature>
<evidence type="ECO:0000256" key="1">
    <source>
        <dbReference type="SAM" id="MobiDB-lite"/>
    </source>
</evidence>
<dbReference type="PANTHER" id="PTHR33371">
    <property type="entry name" value="INTERMEMBRANE PHOSPHOLIPID TRANSPORT SYSTEM BINDING PROTEIN MLAD-RELATED"/>
    <property type="match status" value="1"/>
</dbReference>
<evidence type="ECO:0000259" key="4">
    <source>
        <dbReference type="Pfam" id="PF11887"/>
    </source>
</evidence>
<name>A0A318K6K3_9NOCA</name>
<protein>
    <submittedName>
        <fullName evidence="5">Virulence factor Mce-like protein</fullName>
    </submittedName>
</protein>
<dbReference type="RefSeq" id="WP_051187330.1">
    <property type="nucleotide sequence ID" value="NZ_QJKF01000002.1"/>
</dbReference>
<keyword evidence="2" id="KW-0812">Transmembrane</keyword>